<evidence type="ECO:0000313" key="3">
    <source>
        <dbReference type="Proteomes" id="UP000179018"/>
    </source>
</evidence>
<feature type="transmembrane region" description="Helical" evidence="1">
    <location>
        <begin position="26"/>
        <end position="43"/>
    </location>
</feature>
<evidence type="ECO:0000313" key="2">
    <source>
        <dbReference type="EMBL" id="OGM60114.1"/>
    </source>
</evidence>
<gene>
    <name evidence="2" type="ORF">A3A75_01790</name>
</gene>
<sequence>MQHLAVLLGILFWPTSLYFKNIPQDFITYLIPALLILLGYFLYNKGWKFYTLPILIIPFVEPKLSLFPVIYILFDIIFGKKSIYKFTLLVISFAVLFSLWEALWGQTIFIPDYEARQKVIRETQLYPSVLLARTFHNKARIITDKFTANLFAITEANNYFFGFAPRQSINNQNLPKFPFLGIIFVLYGVFHINKNENKKFIITSFLTAIISLSILTIFDRNDFILWIPLSLILIHGINLIKQNFKFYFLVLILFVIFAIPEALRILLTL</sequence>
<evidence type="ECO:0000256" key="1">
    <source>
        <dbReference type="SAM" id="Phobius"/>
    </source>
</evidence>
<organism evidence="2 3">
    <name type="scientific">Candidatus Woesebacteria bacterium RIFCSPLOWO2_01_FULL_39_10</name>
    <dbReference type="NCBI Taxonomy" id="1802516"/>
    <lineage>
        <taxon>Bacteria</taxon>
        <taxon>Candidatus Woeseibacteriota</taxon>
    </lineage>
</organism>
<evidence type="ECO:0008006" key="4">
    <source>
        <dbReference type="Google" id="ProtNLM"/>
    </source>
</evidence>
<feature type="transmembrane region" description="Helical" evidence="1">
    <location>
        <begin position="247"/>
        <end position="267"/>
    </location>
</feature>
<name>A0A1F8B7V1_9BACT</name>
<reference evidence="2 3" key="1">
    <citation type="journal article" date="2016" name="Nat. Commun.">
        <title>Thousands of microbial genomes shed light on interconnected biogeochemical processes in an aquifer system.</title>
        <authorList>
            <person name="Anantharaman K."/>
            <person name="Brown C.T."/>
            <person name="Hug L.A."/>
            <person name="Sharon I."/>
            <person name="Castelle C.J."/>
            <person name="Probst A.J."/>
            <person name="Thomas B.C."/>
            <person name="Singh A."/>
            <person name="Wilkins M.J."/>
            <person name="Karaoz U."/>
            <person name="Brodie E.L."/>
            <person name="Williams K.H."/>
            <person name="Hubbard S.S."/>
            <person name="Banfield J.F."/>
        </authorList>
    </citation>
    <scope>NUCLEOTIDE SEQUENCE [LARGE SCALE GENOMIC DNA]</scope>
</reference>
<dbReference type="Proteomes" id="UP000179018">
    <property type="component" value="Unassembled WGS sequence"/>
</dbReference>
<feature type="transmembrane region" description="Helical" evidence="1">
    <location>
        <begin position="200"/>
        <end position="217"/>
    </location>
</feature>
<protein>
    <recommendedName>
        <fullName evidence="4">Glycosyltransferase RgtA/B/C/D-like domain-containing protein</fullName>
    </recommendedName>
</protein>
<proteinExistence type="predicted"/>
<dbReference type="AlphaFoldDB" id="A0A1F8B7V1"/>
<feature type="transmembrane region" description="Helical" evidence="1">
    <location>
        <begin position="86"/>
        <end position="104"/>
    </location>
</feature>
<keyword evidence="1" id="KW-0812">Transmembrane</keyword>
<feature type="transmembrane region" description="Helical" evidence="1">
    <location>
        <begin position="223"/>
        <end position="240"/>
    </location>
</feature>
<accession>A0A1F8B7V1</accession>
<dbReference type="STRING" id="1802516.A3A75_01790"/>
<comment type="caution">
    <text evidence="2">The sequence shown here is derived from an EMBL/GenBank/DDBJ whole genome shotgun (WGS) entry which is preliminary data.</text>
</comment>
<feature type="transmembrane region" description="Helical" evidence="1">
    <location>
        <begin position="49"/>
        <end position="74"/>
    </location>
</feature>
<keyword evidence="1" id="KW-0472">Membrane</keyword>
<dbReference type="EMBL" id="MGHC01000011">
    <property type="protein sequence ID" value="OGM60114.1"/>
    <property type="molecule type" value="Genomic_DNA"/>
</dbReference>
<keyword evidence="1" id="KW-1133">Transmembrane helix</keyword>
<feature type="transmembrane region" description="Helical" evidence="1">
    <location>
        <begin position="177"/>
        <end position="193"/>
    </location>
</feature>